<dbReference type="Proteomes" id="UP000681794">
    <property type="component" value="Chromosome"/>
</dbReference>
<evidence type="ECO:0000313" key="1">
    <source>
        <dbReference type="EMBL" id="QWS35201.1"/>
    </source>
</evidence>
<sequence length="385" mass="42726">MHSNTPVRRTKVLTIVGTRPEIIRLSAVINLLEETCDHVLVHTGQNHDPQLSDVFFDDLDLRRPDHFLHVDTSSLGSVLGSILQRIEPVLNDERPDAVLILGDTNSAVAALIAKRMRVPVFHMEAGNRSFDENVPEETNRRMVDHVADYNLVYTEHARRNLLAEGIHPSRILLTGSPLREVLAVHEPAIRRSDVLSRLGLASEQYVLVSAHREENVDEPERLLALLDAVQAVGDAYDLPVLVSTHPRTRRSLTGLDESAWPRLRFHEPFGFHDYNQLQRSAFIVLSDSGTISEESVMLGFPAVTLRDRIERPEAVDTASVVTAGVQTGPVLEAVAFARRLADTTGPSGGPADYAATDTARRVVAFVLSTAHSHHATLGLRRRPWR</sequence>
<gene>
    <name evidence="1" type="primary">wecB</name>
    <name evidence="1" type="ORF">KM842_11080</name>
</gene>
<name>A0ACD1E8M1_9MICO</name>
<reference evidence="1" key="1">
    <citation type="submission" date="2021-06" db="EMBL/GenBank/DDBJ databases">
        <authorList>
            <person name="Ellington A.J."/>
            <person name="Bryan N.C."/>
            <person name="Christner B.C."/>
            <person name="Reisch C.R."/>
        </authorList>
    </citation>
    <scope>NUCLEOTIDE SEQUENCE</scope>
    <source>
        <strain evidence="1">L6-1</strain>
    </source>
</reference>
<keyword evidence="1" id="KW-0413">Isomerase</keyword>
<proteinExistence type="predicted"/>
<protein>
    <submittedName>
        <fullName evidence="1">UDP-N-acetylglucosamine 2-epimerase (Non-hydrolyzing)</fullName>
        <ecNumber evidence="1">5.1.3.14</ecNumber>
    </submittedName>
</protein>
<dbReference type="EMBL" id="CP076544">
    <property type="protein sequence ID" value="QWS35201.1"/>
    <property type="molecule type" value="Genomic_DNA"/>
</dbReference>
<dbReference type="EC" id="5.1.3.14" evidence="1"/>
<evidence type="ECO:0000313" key="2">
    <source>
        <dbReference type="Proteomes" id="UP000681794"/>
    </source>
</evidence>
<keyword evidence="2" id="KW-1185">Reference proteome</keyword>
<organism evidence="1 2">
    <name type="scientific">Curtobacterium aetherium</name>
    <dbReference type="NCBI Taxonomy" id="2841594"/>
    <lineage>
        <taxon>Bacteria</taxon>
        <taxon>Bacillati</taxon>
        <taxon>Actinomycetota</taxon>
        <taxon>Actinomycetes</taxon>
        <taxon>Micrococcales</taxon>
        <taxon>Microbacteriaceae</taxon>
        <taxon>Curtobacterium</taxon>
    </lineage>
</organism>
<accession>A0ACD1E8M1</accession>